<dbReference type="InterPro" id="IPR036179">
    <property type="entry name" value="Ig-like_dom_sf"/>
</dbReference>
<keyword evidence="1" id="KW-0393">Immunoglobulin domain</keyword>
<dbReference type="AlphaFoldDB" id="A0AA88HGV3"/>
<dbReference type="PROSITE" id="PS50835">
    <property type="entry name" value="IG_LIKE"/>
    <property type="match status" value="1"/>
</dbReference>
<dbReference type="Gene3D" id="2.60.40.10">
    <property type="entry name" value="Immunoglobulins"/>
    <property type="match status" value="1"/>
</dbReference>
<name>A0AA88HGV3_ARTSF</name>
<evidence type="ECO:0000313" key="4">
    <source>
        <dbReference type="Proteomes" id="UP001187531"/>
    </source>
</evidence>
<dbReference type="SMART" id="SM00409">
    <property type="entry name" value="IG"/>
    <property type="match status" value="1"/>
</dbReference>
<dbReference type="InterPro" id="IPR003598">
    <property type="entry name" value="Ig_sub2"/>
</dbReference>
<sequence length="189" mass="21230">MEKYQAKRLLFRAIPQLSTITLFPHKLRWTKFALTLLKAQQYSTLNNEWSQQFVIYTHVSGELVQTLKRHVKHANIDYGGSNSGEIWNQRLPKITENPADVTVIKGDPATLRCSADGVPDPQISWFKNGNLVPIAPDDPRSHRILLPGGALFFLKVIHGRRESDNGVYWCIARNAAGIARSNNATLTVA</sequence>
<feature type="non-terminal residue" evidence="3">
    <location>
        <position position="1"/>
    </location>
</feature>
<evidence type="ECO:0000259" key="2">
    <source>
        <dbReference type="PROSITE" id="PS50835"/>
    </source>
</evidence>
<reference evidence="3" key="1">
    <citation type="submission" date="2023-07" db="EMBL/GenBank/DDBJ databases">
        <title>Chromosome-level genome assembly of Artemia franciscana.</title>
        <authorList>
            <person name="Jo E."/>
        </authorList>
    </citation>
    <scope>NUCLEOTIDE SEQUENCE</scope>
    <source>
        <tissue evidence="3">Whole body</tissue>
    </source>
</reference>
<organism evidence="3 4">
    <name type="scientific">Artemia franciscana</name>
    <name type="common">Brine shrimp</name>
    <name type="synonym">Artemia sanfranciscana</name>
    <dbReference type="NCBI Taxonomy" id="6661"/>
    <lineage>
        <taxon>Eukaryota</taxon>
        <taxon>Metazoa</taxon>
        <taxon>Ecdysozoa</taxon>
        <taxon>Arthropoda</taxon>
        <taxon>Crustacea</taxon>
        <taxon>Branchiopoda</taxon>
        <taxon>Anostraca</taxon>
        <taxon>Artemiidae</taxon>
        <taxon>Artemia</taxon>
    </lineage>
</organism>
<dbReference type="EMBL" id="JAVRJZ010000016">
    <property type="protein sequence ID" value="KAK2711083.1"/>
    <property type="molecule type" value="Genomic_DNA"/>
</dbReference>
<dbReference type="InterPro" id="IPR013783">
    <property type="entry name" value="Ig-like_fold"/>
</dbReference>
<accession>A0AA88HGV3</accession>
<dbReference type="InterPro" id="IPR003599">
    <property type="entry name" value="Ig_sub"/>
</dbReference>
<evidence type="ECO:0000256" key="1">
    <source>
        <dbReference type="ARBA" id="ARBA00023319"/>
    </source>
</evidence>
<dbReference type="SUPFAM" id="SSF48726">
    <property type="entry name" value="Immunoglobulin"/>
    <property type="match status" value="1"/>
</dbReference>
<dbReference type="Pfam" id="PF13927">
    <property type="entry name" value="Ig_3"/>
    <property type="match status" value="1"/>
</dbReference>
<dbReference type="InterPro" id="IPR007110">
    <property type="entry name" value="Ig-like_dom"/>
</dbReference>
<dbReference type="GO" id="GO:0048468">
    <property type="term" value="P:cell development"/>
    <property type="evidence" value="ECO:0007669"/>
    <property type="project" value="UniProtKB-ARBA"/>
</dbReference>
<proteinExistence type="predicted"/>
<protein>
    <recommendedName>
        <fullName evidence="2">Ig-like domain-containing protein</fullName>
    </recommendedName>
</protein>
<evidence type="ECO:0000313" key="3">
    <source>
        <dbReference type="EMBL" id="KAK2711083.1"/>
    </source>
</evidence>
<keyword evidence="4" id="KW-1185">Reference proteome</keyword>
<dbReference type="PANTHER" id="PTHR10075:SF14">
    <property type="entry name" value="CELL ADHESION MOLECULE DSCAM2-RELATED"/>
    <property type="match status" value="1"/>
</dbReference>
<dbReference type="PANTHER" id="PTHR10075">
    <property type="entry name" value="BASIGIN RELATED"/>
    <property type="match status" value="1"/>
</dbReference>
<comment type="caution">
    <text evidence="3">The sequence shown here is derived from an EMBL/GenBank/DDBJ whole genome shotgun (WGS) entry which is preliminary data.</text>
</comment>
<dbReference type="SMART" id="SM00408">
    <property type="entry name" value="IGc2"/>
    <property type="match status" value="1"/>
</dbReference>
<feature type="domain" description="Ig-like" evidence="2">
    <location>
        <begin position="92"/>
        <end position="187"/>
    </location>
</feature>
<dbReference type="Proteomes" id="UP001187531">
    <property type="component" value="Unassembled WGS sequence"/>
</dbReference>
<dbReference type="FunFam" id="2.60.40.10:FF:000026">
    <property type="entry name" value="roundabout homolog 2 isoform X1"/>
    <property type="match status" value="1"/>
</dbReference>
<gene>
    <name evidence="3" type="ORF">QYM36_012302</name>
</gene>